<protein>
    <submittedName>
        <fullName evidence="6">DNA-3-methyladenine glycosylase III</fullName>
    </submittedName>
</protein>
<dbReference type="EMBL" id="SMFV01000004">
    <property type="protein sequence ID" value="TCK03867.1"/>
    <property type="molecule type" value="Genomic_DNA"/>
</dbReference>
<dbReference type="InterPro" id="IPR003265">
    <property type="entry name" value="HhH-GPD_domain"/>
</dbReference>
<dbReference type="OrthoDB" id="9802365at2"/>
<keyword evidence="3" id="KW-0408">Iron</keyword>
<reference evidence="6 7" key="1">
    <citation type="submission" date="2019-03" db="EMBL/GenBank/DDBJ databases">
        <title>Genomic Encyclopedia of Archaeal and Bacterial Type Strains, Phase II (KMG-II): from individual species to whole genera.</title>
        <authorList>
            <person name="Goeker M."/>
        </authorList>
    </citation>
    <scope>NUCLEOTIDE SEQUENCE [LARGE SCALE GENOMIC DNA]</scope>
    <source>
        <strain evidence="6 7">DSM 24425</strain>
    </source>
</reference>
<dbReference type="Gene3D" id="1.10.1670.10">
    <property type="entry name" value="Helix-hairpin-Helix base-excision DNA repair enzymes (C-terminal)"/>
    <property type="match status" value="1"/>
</dbReference>
<evidence type="ECO:0000313" key="7">
    <source>
        <dbReference type="Proteomes" id="UP000295777"/>
    </source>
</evidence>
<dbReference type="GO" id="GO:0046872">
    <property type="term" value="F:metal ion binding"/>
    <property type="evidence" value="ECO:0007669"/>
    <property type="project" value="UniProtKB-KW"/>
</dbReference>
<comment type="caution">
    <text evidence="6">The sequence shown here is derived from an EMBL/GenBank/DDBJ whole genome shotgun (WGS) entry which is preliminary data.</text>
</comment>
<dbReference type="Proteomes" id="UP000295777">
    <property type="component" value="Unassembled WGS sequence"/>
</dbReference>
<dbReference type="SUPFAM" id="SSF48150">
    <property type="entry name" value="DNA-glycosylase"/>
    <property type="match status" value="1"/>
</dbReference>
<evidence type="ECO:0000313" key="6">
    <source>
        <dbReference type="EMBL" id="TCK03867.1"/>
    </source>
</evidence>
<dbReference type="PANTHER" id="PTHR10359:SF19">
    <property type="entry name" value="DNA REPAIR GLYCOSYLASE MJ1434-RELATED"/>
    <property type="match status" value="1"/>
</dbReference>
<name>A0A4R1G746_9BACT</name>
<keyword evidence="4" id="KW-0411">Iron-sulfur</keyword>
<gene>
    <name evidence="6" type="ORF">CLV27_1181</name>
</gene>
<evidence type="ECO:0000256" key="2">
    <source>
        <dbReference type="ARBA" id="ARBA00022723"/>
    </source>
</evidence>
<dbReference type="RefSeq" id="WP_132526766.1">
    <property type="nucleotide sequence ID" value="NZ_SMFV01000004.1"/>
</dbReference>
<organism evidence="6 7">
    <name type="scientific">Phorcysia thermohydrogeniphila</name>
    <dbReference type="NCBI Taxonomy" id="936138"/>
    <lineage>
        <taxon>Bacteria</taxon>
        <taxon>Pseudomonadati</taxon>
        <taxon>Aquificota</taxon>
        <taxon>Aquificia</taxon>
        <taxon>Desulfurobacteriales</taxon>
        <taxon>Desulfurobacteriaceae</taxon>
        <taxon>Phorcysia</taxon>
    </lineage>
</organism>
<keyword evidence="2" id="KW-0479">Metal-binding</keyword>
<sequence>MLREVYQILLESYGEQNWWPAETPFEVCVGVLLTQNTAWRNVEKAISNLKGHKLLTPEGILECQKELLEELIRPAGFYRQKAKYLKNFCSYLVSSGGLENLKRKKLENLRNELLKLKGIGKETADSILLYALEKPVFVVDAYTKRLFYRLGILKTEKENYEKVRRIVEASFSRESDKLKIFKEFHALIVEHCKATCRKKPLCNSCCLLKLCRYVKI</sequence>
<evidence type="ECO:0000256" key="4">
    <source>
        <dbReference type="ARBA" id="ARBA00023014"/>
    </source>
</evidence>
<dbReference type="AlphaFoldDB" id="A0A4R1G746"/>
<feature type="domain" description="HhH-GPD" evidence="5">
    <location>
        <begin position="33"/>
        <end position="194"/>
    </location>
</feature>
<dbReference type="Gene3D" id="1.10.340.30">
    <property type="entry name" value="Hypothetical protein, domain 2"/>
    <property type="match status" value="1"/>
</dbReference>
<dbReference type="GO" id="GO:0003824">
    <property type="term" value="F:catalytic activity"/>
    <property type="evidence" value="ECO:0007669"/>
    <property type="project" value="InterPro"/>
</dbReference>
<keyword evidence="1" id="KW-0004">4Fe-4S</keyword>
<dbReference type="GO" id="GO:0051539">
    <property type="term" value="F:4 iron, 4 sulfur cluster binding"/>
    <property type="evidence" value="ECO:0007669"/>
    <property type="project" value="UniProtKB-KW"/>
</dbReference>
<proteinExistence type="predicted"/>
<dbReference type="SMART" id="SM00478">
    <property type="entry name" value="ENDO3c"/>
    <property type="match status" value="1"/>
</dbReference>
<keyword evidence="7" id="KW-1185">Reference proteome</keyword>
<dbReference type="PANTHER" id="PTHR10359">
    <property type="entry name" value="A/G-SPECIFIC ADENINE GLYCOSYLASE/ENDONUCLEASE III"/>
    <property type="match status" value="1"/>
</dbReference>
<dbReference type="GO" id="GO:0006284">
    <property type="term" value="P:base-excision repair"/>
    <property type="evidence" value="ECO:0007669"/>
    <property type="project" value="InterPro"/>
</dbReference>
<evidence type="ECO:0000259" key="5">
    <source>
        <dbReference type="SMART" id="SM00478"/>
    </source>
</evidence>
<evidence type="ECO:0000256" key="3">
    <source>
        <dbReference type="ARBA" id="ARBA00023004"/>
    </source>
</evidence>
<dbReference type="InterPro" id="IPR011257">
    <property type="entry name" value="DNA_glycosylase"/>
</dbReference>
<accession>A0A4R1G746</accession>
<dbReference type="PIRSF" id="PIRSF001435">
    <property type="entry name" value="Nth"/>
    <property type="match status" value="1"/>
</dbReference>
<dbReference type="Pfam" id="PF00730">
    <property type="entry name" value="HhH-GPD"/>
    <property type="match status" value="1"/>
</dbReference>
<dbReference type="CDD" id="cd00056">
    <property type="entry name" value="ENDO3c"/>
    <property type="match status" value="1"/>
</dbReference>
<dbReference type="InterPro" id="IPR023170">
    <property type="entry name" value="HhH_base_excis_C"/>
</dbReference>
<evidence type="ECO:0000256" key="1">
    <source>
        <dbReference type="ARBA" id="ARBA00022485"/>
    </source>
</evidence>